<dbReference type="Pfam" id="PF04738">
    <property type="entry name" value="Lant_dehydr_N"/>
    <property type="match status" value="1"/>
</dbReference>
<evidence type="ECO:0000259" key="2">
    <source>
        <dbReference type="Pfam" id="PF14028"/>
    </source>
</evidence>
<name>A0ABW7B5X2_9ACTN</name>
<dbReference type="InterPro" id="IPR006827">
    <property type="entry name" value="Lant_deHydtase_N"/>
</dbReference>
<protein>
    <submittedName>
        <fullName evidence="3">Lantibiotic dehydratase</fullName>
    </submittedName>
</protein>
<sequence>MTGAPDYWPDPNRAAECQLWIREIWQRQELADAVRSASPSLASTLDRIAAGDSIDTRKVRRAAASLMRYTIRSVGRSTPHGLFAGVAPVSVGSASMVRLGEENDPKVRVDAEWLADIIGRLEVMPELLRRLDLVFNTLVMKRGNRIEVSHESSGFSVRDSELMRVVREVATSPVHFPTLVHNVCSAFPDATPNKVASLLGQLTQHGFLLTSLRAPMTIPDSLPFVIDQLDRVAGYEIPSVAAILNELKKIAGAISRHNRSSLHRNERSRIRRFLTRRLHALSEAGQVPLRIDMLLDGSAVIPNDVAGEIERAASVLCRLSHESPENAAWRAYHAAFYARYGSGALVPLLDVVDPSTGLGYPPGYPGSYMPQPLERGDSRISRLLGLAWEAINSGSHEILLTDRDVDVLTEDVGAVPTDLPAHLEVSARIQAESVDALDHGNFRLTLTPARSVGTLTSRFAHLMTGSGLETVYQRVPPATAGALPVQLSMRPIHSRSENVCRISQYLPRVLSLGEHRTVQPRTVADQPDPQRAETEPITIDDLAVTASTDSLHLVSIPNRRIIEPQVFHALVLDAQVTPLVRFIAEISRASANTSLSFDWGPYAERLAFLPRIRYGRSVLSPARWSLPSTDLPSNGASSEEWDAALTTWRSRWHCPASVELIDGDRTLRLDLMQAGHCYLLRKHLQRHSHATLVEDMLHPGKCGWINGHAHEVVLPLYRRSQPRDIPQVSLLPLLRRGENYHLPGSPAAHWLYAKVLVHPVRQQELITEHLPNLAGSLSGNPKWWIVRYLDTKGRNQIRLRIATQPESFGAYASSVSEWAESLMQAGIIGGLSFDTYRPEIGRYGCGAALAAAEEVFAADTALVVAETQRLEDLGLPAVVLTALNFAGIAQGFLGGHEAAIEWLASRPARKGRAINRSARDHAIRLARPSGLGYPFRDCPEIMAAWQARANALAAYRETLPDDFNIDNVLESLLHMHHNRSWGPNRAKERDCLRLSRQTAIALQSEHRTTGEMLRK</sequence>
<dbReference type="InterPro" id="IPR023809">
    <property type="entry name" value="Thiopep_bacteriocin_synth_dom"/>
</dbReference>
<evidence type="ECO:0000313" key="3">
    <source>
        <dbReference type="EMBL" id="MFG3012235.1"/>
    </source>
</evidence>
<proteinExistence type="predicted"/>
<comment type="caution">
    <text evidence="3">The sequence shown here is derived from an EMBL/GenBank/DDBJ whole genome shotgun (WGS) entry which is preliminary data.</text>
</comment>
<feature type="domain" description="Thiopeptide-type bacteriocin biosynthesis" evidence="2">
    <location>
        <begin position="750"/>
        <end position="996"/>
    </location>
</feature>
<feature type="domain" description="Lantibiotic dehydratase N-terminal" evidence="1">
    <location>
        <begin position="26"/>
        <end position="680"/>
    </location>
</feature>
<gene>
    <name evidence="3" type="ORF">ACGFZB_17600</name>
</gene>
<accession>A0ABW7B5X2</accession>
<organism evidence="3 4">
    <name type="scientific">Streptomyces cinerochromogenes</name>
    <dbReference type="NCBI Taxonomy" id="66422"/>
    <lineage>
        <taxon>Bacteria</taxon>
        <taxon>Bacillati</taxon>
        <taxon>Actinomycetota</taxon>
        <taxon>Actinomycetes</taxon>
        <taxon>Kitasatosporales</taxon>
        <taxon>Streptomycetaceae</taxon>
        <taxon>Streptomyces</taxon>
    </lineage>
</organism>
<dbReference type="Proteomes" id="UP001604267">
    <property type="component" value="Unassembled WGS sequence"/>
</dbReference>
<reference evidence="3 4" key="1">
    <citation type="submission" date="2024-10" db="EMBL/GenBank/DDBJ databases">
        <title>The Natural Products Discovery Center: Release of the First 8490 Sequenced Strains for Exploring Actinobacteria Biosynthetic Diversity.</title>
        <authorList>
            <person name="Kalkreuter E."/>
            <person name="Kautsar S.A."/>
            <person name="Yang D."/>
            <person name="Bader C.D."/>
            <person name="Teijaro C.N."/>
            <person name="Fluegel L."/>
            <person name="Davis C.M."/>
            <person name="Simpson J.R."/>
            <person name="Lauterbach L."/>
            <person name="Steele A.D."/>
            <person name="Gui C."/>
            <person name="Meng S."/>
            <person name="Li G."/>
            <person name="Viehrig K."/>
            <person name="Ye F."/>
            <person name="Su P."/>
            <person name="Kiefer A.F."/>
            <person name="Nichols A."/>
            <person name="Cepeda A.J."/>
            <person name="Yan W."/>
            <person name="Fan B."/>
            <person name="Jiang Y."/>
            <person name="Adhikari A."/>
            <person name="Zheng C.-J."/>
            <person name="Schuster L."/>
            <person name="Cowan T.M."/>
            <person name="Smanski M.J."/>
            <person name="Chevrette M.G."/>
            <person name="De Carvalho L.P.S."/>
            <person name="Shen B."/>
        </authorList>
    </citation>
    <scope>NUCLEOTIDE SEQUENCE [LARGE SCALE GENOMIC DNA]</scope>
    <source>
        <strain evidence="3 4">NPDC048320</strain>
    </source>
</reference>
<dbReference type="RefSeq" id="WP_392818643.1">
    <property type="nucleotide sequence ID" value="NZ_JBICYV010000008.1"/>
</dbReference>
<dbReference type="EMBL" id="JBICYV010000008">
    <property type="protein sequence ID" value="MFG3012235.1"/>
    <property type="molecule type" value="Genomic_DNA"/>
</dbReference>
<dbReference type="NCBIfam" id="TIGR03891">
    <property type="entry name" value="thiopep_ocin"/>
    <property type="match status" value="1"/>
</dbReference>
<dbReference type="Pfam" id="PF14028">
    <property type="entry name" value="Lant_dehydr_C"/>
    <property type="match status" value="1"/>
</dbReference>
<evidence type="ECO:0000313" key="4">
    <source>
        <dbReference type="Proteomes" id="UP001604267"/>
    </source>
</evidence>
<evidence type="ECO:0000259" key="1">
    <source>
        <dbReference type="Pfam" id="PF04738"/>
    </source>
</evidence>
<keyword evidence="4" id="KW-1185">Reference proteome</keyword>